<reference evidence="1" key="1">
    <citation type="submission" date="2021-01" db="EMBL/GenBank/DDBJ databases">
        <authorList>
            <consortium name="Aspergillus puulaauensis MK2 genome sequencing consortium"/>
            <person name="Kazuki M."/>
            <person name="Futagami T."/>
        </authorList>
    </citation>
    <scope>NUCLEOTIDE SEQUENCE</scope>
    <source>
        <strain evidence="1">MK2</strain>
    </source>
</reference>
<proteinExistence type="predicted"/>
<dbReference type="EMBL" id="AP024450">
    <property type="protein sequence ID" value="BCS29766.1"/>
    <property type="molecule type" value="Genomic_DNA"/>
</dbReference>
<dbReference type="RefSeq" id="XP_041561952.1">
    <property type="nucleotide sequence ID" value="XM_041696308.1"/>
</dbReference>
<dbReference type="AlphaFoldDB" id="A0A7R7XY17"/>
<dbReference type="Proteomes" id="UP000654913">
    <property type="component" value="Chromosome 8"/>
</dbReference>
<protein>
    <submittedName>
        <fullName evidence="1">Uncharacterized protein</fullName>
    </submittedName>
</protein>
<dbReference type="KEGG" id="apuu:APUU_80069A"/>
<sequence>MPFYAQLTRVSTADKSPDGTGRTLITAMNESVLQRWFEIASGKGVKIWKHEKDWFTCAASVSDGWLDWIANQNDDTRGKILFTGLADRQGESGIWVTFHNPEA</sequence>
<name>A0A7R7XY17_9EURO</name>
<organism evidence="1 2">
    <name type="scientific">Aspergillus puulaauensis</name>
    <dbReference type="NCBI Taxonomy" id="1220207"/>
    <lineage>
        <taxon>Eukaryota</taxon>
        <taxon>Fungi</taxon>
        <taxon>Dikarya</taxon>
        <taxon>Ascomycota</taxon>
        <taxon>Pezizomycotina</taxon>
        <taxon>Eurotiomycetes</taxon>
        <taxon>Eurotiomycetidae</taxon>
        <taxon>Eurotiales</taxon>
        <taxon>Aspergillaceae</taxon>
        <taxon>Aspergillus</taxon>
    </lineage>
</organism>
<keyword evidence="2" id="KW-1185">Reference proteome</keyword>
<accession>A0A7R7XY17</accession>
<dbReference type="GeneID" id="64979763"/>
<gene>
    <name evidence="1" type="ORF">APUU_80069A</name>
</gene>
<reference evidence="1" key="2">
    <citation type="submission" date="2021-02" db="EMBL/GenBank/DDBJ databases">
        <title>Aspergillus puulaauensis MK2 genome sequence.</title>
        <authorList>
            <person name="Futagami T."/>
            <person name="Mori K."/>
            <person name="Kadooka C."/>
            <person name="Tanaka T."/>
        </authorList>
    </citation>
    <scope>NUCLEOTIDE SEQUENCE</scope>
    <source>
        <strain evidence="1">MK2</strain>
    </source>
</reference>
<evidence type="ECO:0000313" key="2">
    <source>
        <dbReference type="Proteomes" id="UP000654913"/>
    </source>
</evidence>
<evidence type="ECO:0000313" key="1">
    <source>
        <dbReference type="EMBL" id="BCS29766.1"/>
    </source>
</evidence>